<gene>
    <name evidence="10" type="ordered locus">Lcho_1025</name>
</gene>
<dbReference type="eggNOG" id="COG3190">
    <property type="taxonomic scope" value="Bacteria"/>
</dbReference>
<dbReference type="Proteomes" id="UP000001693">
    <property type="component" value="Chromosome"/>
</dbReference>
<keyword evidence="10" id="KW-0966">Cell projection</keyword>
<evidence type="ECO:0000313" key="10">
    <source>
        <dbReference type="EMBL" id="ACB33296.1"/>
    </source>
</evidence>
<evidence type="ECO:0000256" key="3">
    <source>
        <dbReference type="ARBA" id="ARBA00022475"/>
    </source>
</evidence>
<evidence type="ECO:0000256" key="7">
    <source>
        <dbReference type="ARBA" id="ARBA00023143"/>
    </source>
</evidence>
<dbReference type="KEGG" id="lch:Lcho_1025"/>
<keyword evidence="11" id="KW-1185">Reference proteome</keyword>
<dbReference type="InterPro" id="IPR022781">
    <property type="entry name" value="Flagellar_biosynth_FliO"/>
</dbReference>
<dbReference type="AlphaFoldDB" id="B1Y393"/>
<dbReference type="InterPro" id="IPR052205">
    <property type="entry name" value="FliO/MopB"/>
</dbReference>
<keyword evidence="7" id="KW-0975">Bacterial flagellum</keyword>
<accession>B1Y393</accession>
<dbReference type="STRING" id="395495.Lcho_1025"/>
<keyword evidence="3" id="KW-1003">Cell membrane</keyword>
<evidence type="ECO:0000256" key="6">
    <source>
        <dbReference type="ARBA" id="ARBA00023136"/>
    </source>
</evidence>
<dbReference type="HOGENOM" id="CLU_1832691_0_0_4"/>
<dbReference type="GO" id="GO:0044781">
    <property type="term" value="P:bacterial-type flagellum organization"/>
    <property type="evidence" value="ECO:0007669"/>
    <property type="project" value="InterPro"/>
</dbReference>
<dbReference type="RefSeq" id="WP_012346058.1">
    <property type="nucleotide sequence ID" value="NC_010524.1"/>
</dbReference>
<evidence type="ECO:0000256" key="4">
    <source>
        <dbReference type="ARBA" id="ARBA00022692"/>
    </source>
</evidence>
<keyword evidence="6" id="KW-0472">Membrane</keyword>
<evidence type="ECO:0000256" key="1">
    <source>
        <dbReference type="ARBA" id="ARBA00004117"/>
    </source>
</evidence>
<evidence type="ECO:0000256" key="9">
    <source>
        <dbReference type="SAM" id="MobiDB-lite"/>
    </source>
</evidence>
<feature type="region of interest" description="Disordered" evidence="9">
    <location>
        <begin position="85"/>
        <end position="113"/>
    </location>
</feature>
<keyword evidence="10" id="KW-0969">Cilium</keyword>
<proteinExistence type="inferred from homology"/>
<dbReference type="PANTHER" id="PTHR38766:SF1">
    <property type="entry name" value="FLAGELLAR PROTEIN FLIO"/>
    <property type="match status" value="1"/>
</dbReference>
<dbReference type="GO" id="GO:0005886">
    <property type="term" value="C:plasma membrane"/>
    <property type="evidence" value="ECO:0007669"/>
    <property type="project" value="UniProtKB-SubCell"/>
</dbReference>
<comment type="subcellular location">
    <subcellularLocation>
        <location evidence="1">Bacterial flagellum basal body</location>
    </subcellularLocation>
    <subcellularLocation>
        <location evidence="2">Cell membrane</location>
    </subcellularLocation>
</comment>
<comment type="similarity">
    <text evidence="8">Belongs to the FliO/MopB family.</text>
</comment>
<reference evidence="10 11" key="1">
    <citation type="submission" date="2008-03" db="EMBL/GenBank/DDBJ databases">
        <title>Complete sequence of Leptothrix cholodnii SP-6.</title>
        <authorList>
            <consortium name="US DOE Joint Genome Institute"/>
            <person name="Copeland A."/>
            <person name="Lucas S."/>
            <person name="Lapidus A."/>
            <person name="Glavina del Rio T."/>
            <person name="Dalin E."/>
            <person name="Tice H."/>
            <person name="Bruce D."/>
            <person name="Goodwin L."/>
            <person name="Pitluck S."/>
            <person name="Chertkov O."/>
            <person name="Brettin T."/>
            <person name="Detter J.C."/>
            <person name="Han C."/>
            <person name="Kuske C.R."/>
            <person name="Schmutz J."/>
            <person name="Larimer F."/>
            <person name="Land M."/>
            <person name="Hauser L."/>
            <person name="Kyrpides N."/>
            <person name="Lykidis A."/>
            <person name="Emerson D."/>
            <person name="Richardson P."/>
        </authorList>
    </citation>
    <scope>NUCLEOTIDE SEQUENCE [LARGE SCALE GENOMIC DNA]</scope>
    <source>
        <strain evidence="11">ATCC 51168 / LMG 8142 / SP-6</strain>
    </source>
</reference>
<keyword evidence="5" id="KW-1133">Transmembrane helix</keyword>
<dbReference type="EMBL" id="CP001013">
    <property type="protein sequence ID" value="ACB33296.1"/>
    <property type="molecule type" value="Genomic_DNA"/>
</dbReference>
<keyword evidence="10" id="KW-0282">Flagellum</keyword>
<sequence precursor="true">MTPSWMSLLWFALIVALIPAALWLFKRSGMAGAMTRSQALALRQVGSLGLGPQQRIVAVEVGEGEARRWLLLGVTPQQINALHVLDQWPGTSGEPSAGQSAKGGSGGRDGGFGAELAQRLRAGLGAPVSTPSGKPTADRT</sequence>
<name>B1Y393_LEPCP</name>
<evidence type="ECO:0000256" key="2">
    <source>
        <dbReference type="ARBA" id="ARBA00004236"/>
    </source>
</evidence>
<protein>
    <submittedName>
        <fullName evidence="10">Flagellar biosynthesis protein FliO</fullName>
    </submittedName>
</protein>
<feature type="compositionally biased region" description="Gly residues" evidence="9">
    <location>
        <begin position="101"/>
        <end position="113"/>
    </location>
</feature>
<evidence type="ECO:0000313" key="11">
    <source>
        <dbReference type="Proteomes" id="UP000001693"/>
    </source>
</evidence>
<evidence type="ECO:0000256" key="5">
    <source>
        <dbReference type="ARBA" id="ARBA00022989"/>
    </source>
</evidence>
<organism evidence="10 11">
    <name type="scientific">Leptothrix cholodnii (strain ATCC 51168 / LMG 8142 / SP-6)</name>
    <name type="common">Leptothrix discophora (strain SP-6)</name>
    <dbReference type="NCBI Taxonomy" id="395495"/>
    <lineage>
        <taxon>Bacteria</taxon>
        <taxon>Pseudomonadati</taxon>
        <taxon>Pseudomonadota</taxon>
        <taxon>Betaproteobacteria</taxon>
        <taxon>Burkholderiales</taxon>
        <taxon>Sphaerotilaceae</taxon>
        <taxon>Leptothrix</taxon>
    </lineage>
</organism>
<dbReference type="Pfam" id="PF04347">
    <property type="entry name" value="FliO"/>
    <property type="match status" value="1"/>
</dbReference>
<keyword evidence="4" id="KW-0812">Transmembrane</keyword>
<evidence type="ECO:0000256" key="8">
    <source>
        <dbReference type="ARBA" id="ARBA00037937"/>
    </source>
</evidence>
<dbReference type="OrthoDB" id="8905632at2"/>
<dbReference type="PANTHER" id="PTHR38766">
    <property type="entry name" value="FLAGELLAR PROTEIN FLIO"/>
    <property type="match status" value="1"/>
</dbReference>
<dbReference type="GO" id="GO:0009425">
    <property type="term" value="C:bacterial-type flagellum basal body"/>
    <property type="evidence" value="ECO:0007669"/>
    <property type="project" value="UniProtKB-SubCell"/>
</dbReference>